<evidence type="ECO:0000313" key="4">
    <source>
        <dbReference type="Proteomes" id="UP000001880"/>
    </source>
</evidence>
<dbReference type="InterPro" id="IPR036249">
    <property type="entry name" value="Thioredoxin-like_sf"/>
</dbReference>
<dbReference type="InterPro" id="IPR011649">
    <property type="entry name" value="KaiB_domain"/>
</dbReference>
<gene>
    <name evidence="3" type="ordered locus">Hoch_6727</name>
</gene>
<reference evidence="3 4" key="1">
    <citation type="journal article" date="2010" name="Stand. Genomic Sci.">
        <title>Complete genome sequence of Haliangium ochraceum type strain (SMP-2).</title>
        <authorList>
            <consortium name="US DOE Joint Genome Institute (JGI-PGF)"/>
            <person name="Ivanova N."/>
            <person name="Daum C."/>
            <person name="Lang E."/>
            <person name="Abt B."/>
            <person name="Kopitz M."/>
            <person name="Saunders E."/>
            <person name="Lapidus A."/>
            <person name="Lucas S."/>
            <person name="Glavina Del Rio T."/>
            <person name="Nolan M."/>
            <person name="Tice H."/>
            <person name="Copeland A."/>
            <person name="Cheng J.F."/>
            <person name="Chen F."/>
            <person name="Bruce D."/>
            <person name="Goodwin L."/>
            <person name="Pitluck S."/>
            <person name="Mavromatis K."/>
            <person name="Pati A."/>
            <person name="Mikhailova N."/>
            <person name="Chen A."/>
            <person name="Palaniappan K."/>
            <person name="Land M."/>
            <person name="Hauser L."/>
            <person name="Chang Y.J."/>
            <person name="Jeffries C.D."/>
            <person name="Detter J.C."/>
            <person name="Brettin T."/>
            <person name="Rohde M."/>
            <person name="Goker M."/>
            <person name="Bristow J."/>
            <person name="Markowitz V."/>
            <person name="Eisen J.A."/>
            <person name="Hugenholtz P."/>
            <person name="Kyrpides N.C."/>
            <person name="Klenk H.P."/>
        </authorList>
    </citation>
    <scope>NUCLEOTIDE SEQUENCE [LARGE SCALE GENOMIC DNA]</scope>
    <source>
        <strain evidence="4">DSM 14365 / CIP 107738 / JCM 11303 / AJ 13395 / SMP-2</strain>
    </source>
</reference>
<evidence type="ECO:0000256" key="1">
    <source>
        <dbReference type="PROSITE-ProRule" id="PRU00169"/>
    </source>
</evidence>
<proteinExistence type="predicted"/>
<dbReference type="Proteomes" id="UP000001880">
    <property type="component" value="Chromosome"/>
</dbReference>
<evidence type="ECO:0000313" key="3">
    <source>
        <dbReference type="EMBL" id="ACY19191.1"/>
    </source>
</evidence>
<evidence type="ECO:0000259" key="2">
    <source>
        <dbReference type="PROSITE" id="PS50110"/>
    </source>
</evidence>
<dbReference type="HOGENOM" id="CLU_1169379_0_0_7"/>
<dbReference type="EMBL" id="CP001804">
    <property type="protein sequence ID" value="ACY19191.1"/>
    <property type="molecule type" value="Genomic_DNA"/>
</dbReference>
<dbReference type="STRING" id="502025.Hoch_6727"/>
<name>D0LT55_HALO1</name>
<dbReference type="GO" id="GO:0048511">
    <property type="term" value="P:rhythmic process"/>
    <property type="evidence" value="ECO:0007669"/>
    <property type="project" value="InterPro"/>
</dbReference>
<dbReference type="eggNOG" id="COG0784">
    <property type="taxonomic scope" value="Bacteria"/>
</dbReference>
<dbReference type="SUPFAM" id="SSF52833">
    <property type="entry name" value="Thioredoxin-like"/>
    <property type="match status" value="1"/>
</dbReference>
<dbReference type="CDD" id="cd00156">
    <property type="entry name" value="REC"/>
    <property type="match status" value="1"/>
</dbReference>
<dbReference type="OrthoDB" id="9784719at2"/>
<dbReference type="RefSeq" id="WP_012831783.1">
    <property type="nucleotide sequence ID" value="NC_013440.1"/>
</dbReference>
<dbReference type="SMART" id="SM00448">
    <property type="entry name" value="REC"/>
    <property type="match status" value="1"/>
</dbReference>
<dbReference type="InterPro" id="IPR011006">
    <property type="entry name" value="CheY-like_superfamily"/>
</dbReference>
<dbReference type="AlphaFoldDB" id="D0LT55"/>
<dbReference type="Gene3D" id="3.40.50.2300">
    <property type="match status" value="1"/>
</dbReference>
<dbReference type="Pfam" id="PF07689">
    <property type="entry name" value="KaiB"/>
    <property type="match status" value="1"/>
</dbReference>
<sequence length="237" mass="25659">MRATSEPSSILLVEDNDEQRELFASLLEIRGYRVTQADGIEMALRILSDREFALVISDYALLDGFAAEFFEREAVDPERFILVSGHRPSELSASVPTTVPHFLKPIDIGALDLALSKILGPAQPAAPRQTSAYEAPSHDLGKERVELCLYLHSGTSASAAAETNLQNALADFDTTRLQLESIDLARSPRAAHPEDKVVFTPTLVRRGPGSRLALVGDLGDRALLDSVLLAAGLSRNA</sequence>
<dbReference type="InterPro" id="IPR001789">
    <property type="entry name" value="Sig_transdc_resp-reg_receiver"/>
</dbReference>
<feature type="modified residue" description="4-aspartylphosphate" evidence="1">
    <location>
        <position position="58"/>
    </location>
</feature>
<accession>D0LT55</accession>
<keyword evidence="4" id="KW-1185">Reference proteome</keyword>
<dbReference type="PROSITE" id="PS50110">
    <property type="entry name" value="RESPONSE_REGULATORY"/>
    <property type="match status" value="1"/>
</dbReference>
<feature type="domain" description="Response regulatory" evidence="2">
    <location>
        <begin position="9"/>
        <end position="119"/>
    </location>
</feature>
<dbReference type="GO" id="GO:0000160">
    <property type="term" value="P:phosphorelay signal transduction system"/>
    <property type="evidence" value="ECO:0007669"/>
    <property type="project" value="InterPro"/>
</dbReference>
<dbReference type="Gene3D" id="3.40.30.10">
    <property type="entry name" value="Glutaredoxin"/>
    <property type="match status" value="1"/>
</dbReference>
<protein>
    <submittedName>
        <fullName evidence="3">Response regulator receiver protein</fullName>
    </submittedName>
</protein>
<keyword evidence="1" id="KW-0597">Phosphoprotein</keyword>
<organism evidence="3 4">
    <name type="scientific">Haliangium ochraceum (strain DSM 14365 / JCM 11303 / SMP-2)</name>
    <dbReference type="NCBI Taxonomy" id="502025"/>
    <lineage>
        <taxon>Bacteria</taxon>
        <taxon>Pseudomonadati</taxon>
        <taxon>Myxococcota</taxon>
        <taxon>Polyangia</taxon>
        <taxon>Haliangiales</taxon>
        <taxon>Kofleriaceae</taxon>
        <taxon>Haliangium</taxon>
    </lineage>
</organism>
<dbReference type="SMART" id="SM01248">
    <property type="entry name" value="KaiB"/>
    <property type="match status" value="1"/>
</dbReference>
<dbReference type="SUPFAM" id="SSF52172">
    <property type="entry name" value="CheY-like"/>
    <property type="match status" value="1"/>
</dbReference>
<dbReference type="KEGG" id="hoh:Hoch_6727"/>